<evidence type="ECO:0000313" key="4">
    <source>
        <dbReference type="Proteomes" id="UP000295497"/>
    </source>
</evidence>
<feature type="chain" id="PRO_5020816652" description="Secreted protein" evidence="2">
    <location>
        <begin position="22"/>
        <end position="134"/>
    </location>
</feature>
<proteinExistence type="predicted"/>
<evidence type="ECO:0000313" key="3">
    <source>
        <dbReference type="EMBL" id="AUX36618.1"/>
    </source>
</evidence>
<accession>A0A4P2R1T0</accession>
<evidence type="ECO:0000256" key="2">
    <source>
        <dbReference type="SAM" id="SignalP"/>
    </source>
</evidence>
<dbReference type="AlphaFoldDB" id="A0A4P2R1T0"/>
<organism evidence="3 4">
    <name type="scientific">Sorangium cellulosum</name>
    <name type="common">Polyangium cellulosum</name>
    <dbReference type="NCBI Taxonomy" id="56"/>
    <lineage>
        <taxon>Bacteria</taxon>
        <taxon>Pseudomonadati</taxon>
        <taxon>Myxococcota</taxon>
        <taxon>Polyangia</taxon>
        <taxon>Polyangiales</taxon>
        <taxon>Polyangiaceae</taxon>
        <taxon>Sorangium</taxon>
    </lineage>
</organism>
<gene>
    <name evidence="3" type="ORF">SOCE836_088260</name>
</gene>
<protein>
    <recommendedName>
        <fullName evidence="5">Secreted protein</fullName>
    </recommendedName>
</protein>
<sequence>MPRASGGAWSVLVLLTSPAGAAAGCVAAAADVPPEEAGAPDPGGDASLAPPPPAPCALPHGFSAGAPPRFPATPAPPLGHRPAAAPGDDAFGRFVRSTVAFCGPDERPYFLRYRFYLTGPLSGRWRRPPLAQPL</sequence>
<feature type="signal peptide" evidence="2">
    <location>
        <begin position="1"/>
        <end position="21"/>
    </location>
</feature>
<evidence type="ECO:0008006" key="5">
    <source>
        <dbReference type="Google" id="ProtNLM"/>
    </source>
</evidence>
<dbReference type="Proteomes" id="UP000295497">
    <property type="component" value="Chromosome"/>
</dbReference>
<evidence type="ECO:0000256" key="1">
    <source>
        <dbReference type="SAM" id="MobiDB-lite"/>
    </source>
</evidence>
<dbReference type="RefSeq" id="WP_129579392.1">
    <property type="nucleotide sequence ID" value="NZ_CP012672.1"/>
</dbReference>
<name>A0A4P2R1T0_SORCE</name>
<keyword evidence="2" id="KW-0732">Signal</keyword>
<feature type="compositionally biased region" description="Low complexity" evidence="1">
    <location>
        <begin position="33"/>
        <end position="48"/>
    </location>
</feature>
<feature type="compositionally biased region" description="Pro residues" evidence="1">
    <location>
        <begin position="68"/>
        <end position="79"/>
    </location>
</feature>
<dbReference type="PROSITE" id="PS51257">
    <property type="entry name" value="PROKAR_LIPOPROTEIN"/>
    <property type="match status" value="1"/>
</dbReference>
<reference evidence="3 4" key="1">
    <citation type="submission" date="2015-09" db="EMBL/GenBank/DDBJ databases">
        <title>Sorangium comparison.</title>
        <authorList>
            <person name="Zaburannyi N."/>
            <person name="Bunk B."/>
            <person name="Overmann J."/>
            <person name="Mueller R."/>
        </authorList>
    </citation>
    <scope>NUCLEOTIDE SEQUENCE [LARGE SCALE GENOMIC DNA]</scope>
    <source>
        <strain evidence="3 4">So ce836</strain>
    </source>
</reference>
<dbReference type="EMBL" id="CP012672">
    <property type="protein sequence ID" value="AUX36618.1"/>
    <property type="molecule type" value="Genomic_DNA"/>
</dbReference>
<feature type="region of interest" description="Disordered" evidence="1">
    <location>
        <begin position="33"/>
        <end position="84"/>
    </location>
</feature>